<sequence length="110" mass="11075">LRSILLLPPLQRLTDLPPRCPASRTSSSASPLPSAPPPSVPQRAQHSVCLQPPRAVLPALRAAAAWAHTGAPGPTAAGARAPTPVMVTVVCSPGALAVARDLEAAADLAS</sequence>
<feature type="non-terminal residue" evidence="2">
    <location>
        <position position="1"/>
    </location>
</feature>
<protein>
    <submittedName>
        <fullName evidence="2">Uncharacterized protein</fullName>
    </submittedName>
</protein>
<organism evidence="2 3">
    <name type="scientific">Ovis aries</name>
    <name type="common">Sheep</name>
    <dbReference type="NCBI Taxonomy" id="9940"/>
    <lineage>
        <taxon>Eukaryota</taxon>
        <taxon>Metazoa</taxon>
        <taxon>Chordata</taxon>
        <taxon>Craniata</taxon>
        <taxon>Vertebrata</taxon>
        <taxon>Euteleostomi</taxon>
        <taxon>Mammalia</taxon>
        <taxon>Eutheria</taxon>
        <taxon>Laurasiatheria</taxon>
        <taxon>Artiodactyla</taxon>
        <taxon>Ruminantia</taxon>
        <taxon>Pecora</taxon>
        <taxon>Bovidae</taxon>
        <taxon>Caprinae</taxon>
        <taxon>Ovis</taxon>
    </lineage>
</organism>
<feature type="compositionally biased region" description="Low complexity" evidence="1">
    <location>
        <begin position="15"/>
        <end position="32"/>
    </location>
</feature>
<reference evidence="2 3" key="1">
    <citation type="submission" date="2020-12" db="EMBL/GenBank/DDBJ databases">
        <title>De novo assembly of Tibetan sheep genome.</title>
        <authorList>
            <person name="Li X."/>
        </authorList>
    </citation>
    <scope>NUCLEOTIDE SEQUENCE [LARGE SCALE GENOMIC DNA]</scope>
    <source>
        <tissue evidence="2">Heart</tissue>
    </source>
</reference>
<dbReference type="EMBL" id="JAEMGP010000001">
    <property type="protein sequence ID" value="KAG5215289.1"/>
    <property type="molecule type" value="Genomic_DNA"/>
</dbReference>
<name>A0A836ADU3_SHEEP</name>
<accession>A0A836ADU3</accession>
<evidence type="ECO:0000313" key="3">
    <source>
        <dbReference type="Proteomes" id="UP000664991"/>
    </source>
</evidence>
<dbReference type="Proteomes" id="UP000664991">
    <property type="component" value="Unassembled WGS sequence"/>
</dbReference>
<dbReference type="AlphaFoldDB" id="A0A836ADU3"/>
<evidence type="ECO:0000256" key="1">
    <source>
        <dbReference type="SAM" id="MobiDB-lite"/>
    </source>
</evidence>
<comment type="caution">
    <text evidence="2">The sequence shown here is derived from an EMBL/GenBank/DDBJ whole genome shotgun (WGS) entry which is preliminary data.</text>
</comment>
<gene>
    <name evidence="2" type="ORF">JEQ12_000865</name>
</gene>
<evidence type="ECO:0000313" key="2">
    <source>
        <dbReference type="EMBL" id="KAG5215289.1"/>
    </source>
</evidence>
<proteinExistence type="predicted"/>
<feature type="region of interest" description="Disordered" evidence="1">
    <location>
        <begin position="15"/>
        <end position="47"/>
    </location>
</feature>